<dbReference type="Gene3D" id="1.25.40.10">
    <property type="entry name" value="Tetratricopeptide repeat domain"/>
    <property type="match status" value="1"/>
</dbReference>
<evidence type="ECO:0000313" key="2">
    <source>
        <dbReference type="EMBL" id="RAL20565.1"/>
    </source>
</evidence>
<dbReference type="SUPFAM" id="SSF48452">
    <property type="entry name" value="TPR-like"/>
    <property type="match status" value="1"/>
</dbReference>
<reference evidence="2 3" key="1">
    <citation type="submission" date="2018-05" db="EMBL/GenBank/DDBJ databases">
        <title>Lujinxingia marina gen. nov. sp. nov., a new facultative anaerobic member of the class Deltaproteobacteria, and proposal of Lujinxingaceae fam. nov.</title>
        <authorList>
            <person name="Li C.-M."/>
        </authorList>
    </citation>
    <scope>NUCLEOTIDE SEQUENCE [LARGE SCALE GENOMIC DNA]</scope>
    <source>
        <strain evidence="2 3">B210</strain>
    </source>
</reference>
<name>A0A328C7N8_9DELT</name>
<sequence length="150" mass="16498">MQTSSSNISQAHQELQRAYLLVGFGHLTEAIAACERAECLMPEEALPGTLKGAILTASGQLPAAMRQLQKVLRVHRDDLLATLYLAEACFLAGRHRRAWRLLDGLDPHVLNESPHGPLAAALRETWEQIPPDELPKPLEVNLDEEPQPAA</sequence>
<evidence type="ECO:0000313" key="3">
    <source>
        <dbReference type="Proteomes" id="UP000249169"/>
    </source>
</evidence>
<dbReference type="RefSeq" id="WP_111730931.1">
    <property type="nucleotide sequence ID" value="NZ_QHKO01000009.1"/>
</dbReference>
<organism evidence="2 3">
    <name type="scientific">Lujinxingia litoralis</name>
    <dbReference type="NCBI Taxonomy" id="2211119"/>
    <lineage>
        <taxon>Bacteria</taxon>
        <taxon>Deltaproteobacteria</taxon>
        <taxon>Bradymonadales</taxon>
        <taxon>Lujinxingiaceae</taxon>
        <taxon>Lujinxingia</taxon>
    </lineage>
</organism>
<dbReference type="EMBL" id="QHKO01000009">
    <property type="protein sequence ID" value="RAL20565.1"/>
    <property type="molecule type" value="Genomic_DNA"/>
</dbReference>
<feature type="compositionally biased region" description="Acidic residues" evidence="1">
    <location>
        <begin position="141"/>
        <end position="150"/>
    </location>
</feature>
<dbReference type="Pfam" id="PF14559">
    <property type="entry name" value="TPR_19"/>
    <property type="match status" value="1"/>
</dbReference>
<dbReference type="AlphaFoldDB" id="A0A328C7N8"/>
<feature type="region of interest" description="Disordered" evidence="1">
    <location>
        <begin position="131"/>
        <end position="150"/>
    </location>
</feature>
<accession>A0A328C7N8</accession>
<evidence type="ECO:0000256" key="1">
    <source>
        <dbReference type="SAM" id="MobiDB-lite"/>
    </source>
</evidence>
<dbReference type="InterPro" id="IPR011990">
    <property type="entry name" value="TPR-like_helical_dom_sf"/>
</dbReference>
<keyword evidence="3" id="KW-1185">Reference proteome</keyword>
<protein>
    <submittedName>
        <fullName evidence="2">Uncharacterized protein</fullName>
    </submittedName>
</protein>
<dbReference type="Proteomes" id="UP000249169">
    <property type="component" value="Unassembled WGS sequence"/>
</dbReference>
<dbReference type="OrthoDB" id="5509528at2"/>
<proteinExistence type="predicted"/>
<gene>
    <name evidence="2" type="ORF">DL240_16135</name>
</gene>
<comment type="caution">
    <text evidence="2">The sequence shown here is derived from an EMBL/GenBank/DDBJ whole genome shotgun (WGS) entry which is preliminary data.</text>
</comment>